<sequence>MVTALRLDLLQYPAWQAQYRKDRHRLKTAAGGRLEPQALASERNMTLAEWVIAACREFGEDL</sequence>
<gene>
    <name evidence="1" type="ORF">C7B43_19780</name>
</gene>
<comment type="caution">
    <text evidence="1">The sequence shown here is derived from an EMBL/GenBank/DDBJ whole genome shotgun (WGS) entry which is preliminary data.</text>
</comment>
<evidence type="ECO:0000313" key="2">
    <source>
        <dbReference type="Proteomes" id="UP000242699"/>
    </source>
</evidence>
<evidence type="ECO:0000313" key="1">
    <source>
        <dbReference type="EMBL" id="PSR23845.1"/>
    </source>
</evidence>
<dbReference type="Proteomes" id="UP000242699">
    <property type="component" value="Unassembled WGS sequence"/>
</dbReference>
<accession>A0A2T2WNL7</accession>
<dbReference type="AlphaFoldDB" id="A0A2T2WNL7"/>
<organism evidence="1 2">
    <name type="scientific">Sulfobacillus benefaciens</name>
    <dbReference type="NCBI Taxonomy" id="453960"/>
    <lineage>
        <taxon>Bacteria</taxon>
        <taxon>Bacillati</taxon>
        <taxon>Bacillota</taxon>
        <taxon>Clostridia</taxon>
        <taxon>Eubacteriales</taxon>
        <taxon>Clostridiales Family XVII. Incertae Sedis</taxon>
        <taxon>Sulfobacillus</taxon>
    </lineage>
</organism>
<dbReference type="EMBL" id="PXYT01000089">
    <property type="protein sequence ID" value="PSR23845.1"/>
    <property type="molecule type" value="Genomic_DNA"/>
</dbReference>
<protein>
    <submittedName>
        <fullName evidence="1">Uncharacterized protein</fullName>
    </submittedName>
</protein>
<proteinExistence type="predicted"/>
<reference evidence="1 2" key="1">
    <citation type="journal article" date="2014" name="BMC Genomics">
        <title>Comparison of environmental and isolate Sulfobacillus genomes reveals diverse carbon, sulfur, nitrogen, and hydrogen metabolisms.</title>
        <authorList>
            <person name="Justice N.B."/>
            <person name="Norman A."/>
            <person name="Brown C.T."/>
            <person name="Singh A."/>
            <person name="Thomas B.C."/>
            <person name="Banfield J.F."/>
        </authorList>
    </citation>
    <scope>NUCLEOTIDE SEQUENCE [LARGE SCALE GENOMIC DNA]</scope>
    <source>
        <strain evidence="1">AMDSBA1</strain>
    </source>
</reference>
<name>A0A2T2WNL7_9FIRM</name>